<dbReference type="Proteomes" id="UP000032522">
    <property type="component" value="Unassembled WGS sequence"/>
</dbReference>
<proteinExistence type="predicted"/>
<organism evidence="1 2">
    <name type="scientific">Geobacillus kaustophilus</name>
    <dbReference type="NCBI Taxonomy" id="1462"/>
    <lineage>
        <taxon>Bacteria</taxon>
        <taxon>Bacillati</taxon>
        <taxon>Bacillota</taxon>
        <taxon>Bacilli</taxon>
        <taxon>Bacillales</taxon>
        <taxon>Anoxybacillaceae</taxon>
        <taxon>Geobacillus</taxon>
        <taxon>Geobacillus thermoleovorans group</taxon>
    </lineage>
</organism>
<evidence type="ECO:0000313" key="1">
    <source>
        <dbReference type="EMBL" id="KJE27896.1"/>
    </source>
</evidence>
<dbReference type="EMBL" id="JYBP01000003">
    <property type="protein sequence ID" value="KJE27896.1"/>
    <property type="molecule type" value="Genomic_DNA"/>
</dbReference>
<accession>A0A0D8BUP8</accession>
<sequence length="41" mass="4963">MFTLPHFDCGLNEHHERKFLIFPKLVHKLSTKNILLTFPWI</sequence>
<comment type="caution">
    <text evidence="1">The sequence shown here is derived from an EMBL/GenBank/DDBJ whole genome shotgun (WGS) entry which is preliminary data.</text>
</comment>
<name>A0A0D8BUP8_GEOKU</name>
<gene>
    <name evidence="1" type="ORF">LG52_2236</name>
</gene>
<protein>
    <submittedName>
        <fullName evidence="1">Uncharacterized protein</fullName>
    </submittedName>
</protein>
<evidence type="ECO:0000313" key="2">
    <source>
        <dbReference type="Proteomes" id="UP000032522"/>
    </source>
</evidence>
<reference evidence="1 2" key="1">
    <citation type="submission" date="2015-01" db="EMBL/GenBank/DDBJ databases">
        <authorList>
            <person name="Filippidou S."/>
            <person name="Jeanneret N."/>
            <person name="Russel-Delif L."/>
            <person name="Junier T."/>
            <person name="Wunderlin T."/>
            <person name="Molina V."/>
            <person name="Johnson S.L."/>
            <person name="Davenport K.W."/>
            <person name="Chain P.S."/>
            <person name="Dorador C."/>
            <person name="Junier P."/>
        </authorList>
    </citation>
    <scope>NUCLEOTIDE SEQUENCE [LARGE SCALE GENOMIC DNA]</scope>
    <source>
        <strain evidence="1 2">Et7/4</strain>
    </source>
</reference>
<dbReference type="AlphaFoldDB" id="A0A0D8BUP8"/>